<keyword evidence="6 16" id="KW-0752">Steroid biosynthesis</keyword>
<comment type="subcellular location">
    <subcellularLocation>
        <location evidence="1">Membrane</location>
        <topology evidence="1">Multi-pass membrane protein</topology>
    </subcellularLocation>
</comment>
<dbReference type="InterPro" id="IPR018083">
    <property type="entry name" value="Sterol_reductase_CS"/>
</dbReference>
<name>A0A061AVU1_CYBFA</name>
<keyword evidence="13 16" id="KW-0753">Steroid metabolism</keyword>
<feature type="transmembrane region" description="Helical" evidence="16">
    <location>
        <begin position="283"/>
        <end position="301"/>
    </location>
</feature>
<dbReference type="InterPro" id="IPR001171">
    <property type="entry name" value="ERG24_DHCR-like"/>
</dbReference>
<dbReference type="GO" id="GO:0005789">
    <property type="term" value="C:endoplasmic reticulum membrane"/>
    <property type="evidence" value="ECO:0007669"/>
    <property type="project" value="TreeGrafter"/>
</dbReference>
<dbReference type="GO" id="GO:0006696">
    <property type="term" value="P:ergosterol biosynthetic process"/>
    <property type="evidence" value="ECO:0007669"/>
    <property type="project" value="TreeGrafter"/>
</dbReference>
<evidence type="ECO:0000256" key="14">
    <source>
        <dbReference type="ARBA" id="ARBA00052254"/>
    </source>
</evidence>
<accession>A0A061AVU1</accession>
<dbReference type="FunFam" id="1.20.120.1630:FF:000009">
    <property type="entry name" value="C-14 sterol reductase"/>
    <property type="match status" value="1"/>
</dbReference>
<feature type="transmembrane region" description="Helical" evidence="16">
    <location>
        <begin position="382"/>
        <end position="408"/>
    </location>
</feature>
<feature type="transmembrane region" description="Helical" evidence="16">
    <location>
        <begin position="21"/>
        <end position="42"/>
    </location>
</feature>
<evidence type="ECO:0000256" key="16">
    <source>
        <dbReference type="RuleBase" id="RU369120"/>
    </source>
</evidence>
<dbReference type="PANTHER" id="PTHR21257">
    <property type="entry name" value="DELTA(14)-STEROL REDUCTASE"/>
    <property type="match status" value="1"/>
</dbReference>
<keyword evidence="4 16" id="KW-0812">Transmembrane</keyword>
<evidence type="ECO:0000256" key="4">
    <source>
        <dbReference type="ARBA" id="ARBA00022692"/>
    </source>
</evidence>
<comment type="similarity">
    <text evidence="2 16">Belongs to the ERG4/ERG24 family.</text>
</comment>
<organism evidence="17">
    <name type="scientific">Cyberlindnera fabianii</name>
    <name type="common">Yeast</name>
    <name type="synonym">Hansenula fabianii</name>
    <dbReference type="NCBI Taxonomy" id="36022"/>
    <lineage>
        <taxon>Eukaryota</taxon>
        <taxon>Fungi</taxon>
        <taxon>Dikarya</taxon>
        <taxon>Ascomycota</taxon>
        <taxon>Saccharomycotina</taxon>
        <taxon>Saccharomycetes</taxon>
        <taxon>Phaffomycetales</taxon>
        <taxon>Phaffomycetaceae</taxon>
        <taxon>Cyberlindnera</taxon>
    </lineage>
</organism>
<dbReference type="Pfam" id="PF01222">
    <property type="entry name" value="ERG4_ERG24"/>
    <property type="match status" value="1"/>
</dbReference>
<evidence type="ECO:0000256" key="13">
    <source>
        <dbReference type="ARBA" id="ARBA00023221"/>
    </source>
</evidence>
<comment type="catalytic activity">
    <reaction evidence="14">
        <text>4,4-dimethyl-5alpha-cholesta-8,24-dien-3beta-ol + NADP(+) = 4,4-dimethyl-5alpha-cholesta-8,14,24-trien-3beta-ol + NADPH + H(+)</text>
        <dbReference type="Rhea" id="RHEA:18561"/>
        <dbReference type="ChEBI" id="CHEBI:15378"/>
        <dbReference type="ChEBI" id="CHEBI:17813"/>
        <dbReference type="ChEBI" id="CHEBI:18364"/>
        <dbReference type="ChEBI" id="CHEBI:57783"/>
        <dbReference type="ChEBI" id="CHEBI:58349"/>
        <dbReference type="EC" id="1.3.1.70"/>
    </reaction>
    <physiologicalReaction direction="right-to-left" evidence="14">
        <dbReference type="Rhea" id="RHEA:18563"/>
    </physiologicalReaction>
</comment>
<keyword evidence="10 16" id="KW-0443">Lipid metabolism</keyword>
<dbReference type="Gene3D" id="1.20.120.1630">
    <property type="match status" value="1"/>
</dbReference>
<dbReference type="PANTHER" id="PTHR21257:SF52">
    <property type="entry name" value="DELTA(14)-STEROL REDUCTASE TM7SF2"/>
    <property type="match status" value="1"/>
</dbReference>
<feature type="transmembrane region" description="Helical" evidence="16">
    <location>
        <begin position="313"/>
        <end position="332"/>
    </location>
</feature>
<keyword evidence="5" id="KW-0521">NADP</keyword>
<dbReference type="EMBL" id="LK052892">
    <property type="protein sequence ID" value="CDR41694.1"/>
    <property type="molecule type" value="Genomic_DNA"/>
</dbReference>
<keyword evidence="12 16" id="KW-1207">Sterol metabolism</keyword>
<dbReference type="PROSITE" id="PS01017">
    <property type="entry name" value="STEROL_REDUCT_1"/>
    <property type="match status" value="1"/>
</dbReference>
<dbReference type="OrthoDB" id="10262235at2759"/>
<dbReference type="PROSITE" id="PS01018">
    <property type="entry name" value="STEROL_REDUCT_2"/>
    <property type="match status" value="1"/>
</dbReference>
<sequence>MASTTMSSNSVLNPRTQYKEFAGAFGATLISIGLPALLVVFYQLSNPRYHLEGIALDWDQFTHFDKKWCCICFDKQVWTYYIIWFTTLIFFDLALPGEHKKGVVLRDGTQLGYKINGIALSSLLIAILATRYQLTLGKMPELVYLYDHILEFTATAVIFSFLLAVFVYVMSFVPLRTPNGKGTKERILAVGGNSGDVIYDWFIGRELNPRILAWDIKLFCELRPGMLLWLLLNLASMHHQWLTYGEVSDSMWLVVGLQTFYIFDGVLNEEGCLTMMDITTDGFGFMLSFGDLALVPFAYSLQARYLAVHPVDLGLEYSIFIVLLGAIGFYIFKASNNQKSRFRQGQLQHMKSIQTERSTKLLVDGWWKLSQHINYFGDWIHALSWCLPTGFVTPLTYFYIIYFASLLIHRQTRDESKCREKYGKAWEEYEKKVPYKIVPYIY</sequence>
<keyword evidence="11 16" id="KW-0472">Membrane</keyword>
<evidence type="ECO:0000256" key="10">
    <source>
        <dbReference type="ARBA" id="ARBA00023098"/>
    </source>
</evidence>
<evidence type="ECO:0000256" key="15">
    <source>
        <dbReference type="ARBA" id="ARBA00060638"/>
    </source>
</evidence>
<feature type="transmembrane region" description="Helical" evidence="16">
    <location>
        <begin position="154"/>
        <end position="175"/>
    </location>
</feature>
<comment type="pathway">
    <text evidence="15">Steroid biosynthesis; zymosterol biosynthesis; zymosterol from lanosterol: step 2/6.</text>
</comment>
<evidence type="ECO:0000256" key="2">
    <source>
        <dbReference type="ARBA" id="ARBA00005402"/>
    </source>
</evidence>
<evidence type="ECO:0000256" key="5">
    <source>
        <dbReference type="ARBA" id="ARBA00022857"/>
    </source>
</evidence>
<evidence type="ECO:0000256" key="12">
    <source>
        <dbReference type="ARBA" id="ARBA00023166"/>
    </source>
</evidence>
<feature type="transmembrane region" description="Helical" evidence="16">
    <location>
        <begin position="78"/>
        <end position="95"/>
    </location>
</feature>
<evidence type="ECO:0000256" key="11">
    <source>
        <dbReference type="ARBA" id="ARBA00023136"/>
    </source>
</evidence>
<dbReference type="VEuPathDB" id="FungiDB:BON22_3824"/>
<protein>
    <recommendedName>
        <fullName evidence="16">Delta(14)-sterol reductase</fullName>
    </recommendedName>
    <alternativeName>
        <fullName evidence="16">C-14 sterol reductase</fullName>
    </alternativeName>
    <alternativeName>
        <fullName evidence="16">Sterol C14-reductase</fullName>
    </alternativeName>
</protein>
<reference evidence="17" key="1">
    <citation type="journal article" date="2014" name="Genome Announc.">
        <title>Genome sequence of the yeast Cyberlindnera fabianii (Hansenula fabianii).</title>
        <authorList>
            <person name="Freel K.C."/>
            <person name="Sarilar V."/>
            <person name="Neuveglise C."/>
            <person name="Devillers H."/>
            <person name="Friedrich A."/>
            <person name="Schacherer J."/>
        </authorList>
    </citation>
    <scope>NUCLEOTIDE SEQUENCE</scope>
    <source>
        <strain evidence="17">YJS4271</strain>
    </source>
</reference>
<dbReference type="PhylomeDB" id="A0A061AVU1"/>
<feature type="transmembrane region" description="Helical" evidence="16">
    <location>
        <begin position="115"/>
        <end position="134"/>
    </location>
</feature>
<keyword evidence="8 16" id="KW-0560">Oxidoreductase</keyword>
<evidence type="ECO:0000256" key="6">
    <source>
        <dbReference type="ARBA" id="ARBA00022955"/>
    </source>
</evidence>
<evidence type="ECO:0000256" key="3">
    <source>
        <dbReference type="ARBA" id="ARBA00022516"/>
    </source>
</evidence>
<keyword evidence="7 16" id="KW-1133">Transmembrane helix</keyword>
<keyword evidence="9 16" id="KW-0756">Sterol biosynthesis</keyword>
<gene>
    <name evidence="17" type="ORF">CYFA0S_07e05116g</name>
</gene>
<evidence type="ECO:0000256" key="7">
    <source>
        <dbReference type="ARBA" id="ARBA00022989"/>
    </source>
</evidence>
<evidence type="ECO:0000256" key="1">
    <source>
        <dbReference type="ARBA" id="ARBA00004141"/>
    </source>
</evidence>
<keyword evidence="3 16" id="KW-0444">Lipid biosynthesis</keyword>
<dbReference type="AlphaFoldDB" id="A0A061AVU1"/>
<proteinExistence type="inferred from homology"/>
<evidence type="ECO:0000256" key="8">
    <source>
        <dbReference type="ARBA" id="ARBA00023002"/>
    </source>
</evidence>
<evidence type="ECO:0000313" key="17">
    <source>
        <dbReference type="EMBL" id="CDR41694.1"/>
    </source>
</evidence>
<evidence type="ECO:0000256" key="9">
    <source>
        <dbReference type="ARBA" id="ARBA00023011"/>
    </source>
</evidence>
<dbReference type="GO" id="GO:0050613">
    <property type="term" value="F:Delta14-sterol reductase activity"/>
    <property type="evidence" value="ECO:0007669"/>
    <property type="project" value="UniProtKB-EC"/>
</dbReference>